<dbReference type="Gene3D" id="3.30.450.40">
    <property type="match status" value="1"/>
</dbReference>
<dbReference type="Pfam" id="PF02518">
    <property type="entry name" value="HATPase_c"/>
    <property type="match status" value="2"/>
</dbReference>
<dbReference type="PANTHER" id="PTHR43547:SF2">
    <property type="entry name" value="HYBRID SIGNAL TRANSDUCTION HISTIDINE KINASE C"/>
    <property type="match status" value="1"/>
</dbReference>
<dbReference type="OrthoDB" id="9796100at2"/>
<dbReference type="EMBL" id="ANNX02000051">
    <property type="protein sequence ID" value="KYC35424.1"/>
    <property type="molecule type" value="Genomic_DNA"/>
</dbReference>
<dbReference type="PROSITE" id="PS50109">
    <property type="entry name" value="HIS_KIN"/>
    <property type="match status" value="2"/>
</dbReference>
<dbReference type="Pfam" id="PF00512">
    <property type="entry name" value="HisKA"/>
    <property type="match status" value="2"/>
</dbReference>
<name>A0A139WSK6_9CYAN</name>
<feature type="domain" description="Response regulatory" evidence="13">
    <location>
        <begin position="631"/>
        <end position="746"/>
    </location>
</feature>
<dbReference type="CDD" id="cd00082">
    <property type="entry name" value="HisKA"/>
    <property type="match status" value="2"/>
</dbReference>
<feature type="domain" description="Histidine kinase" evidence="12">
    <location>
        <begin position="349"/>
        <end position="567"/>
    </location>
</feature>
<dbReference type="InterPro" id="IPR000014">
    <property type="entry name" value="PAS"/>
</dbReference>
<evidence type="ECO:0000256" key="7">
    <source>
        <dbReference type="ARBA" id="ARBA00022840"/>
    </source>
</evidence>
<dbReference type="SUPFAM" id="SSF55874">
    <property type="entry name" value="ATPase domain of HSP90 chaperone/DNA topoisomerase II/histidine kinase"/>
    <property type="match status" value="2"/>
</dbReference>
<dbReference type="InterPro" id="IPR036890">
    <property type="entry name" value="HATPase_C_sf"/>
</dbReference>
<comment type="catalytic activity">
    <reaction evidence="1">
        <text>ATP + protein L-histidine = ADP + protein N-phospho-L-histidine.</text>
        <dbReference type="EC" id="2.7.13.3"/>
    </reaction>
</comment>
<evidence type="ECO:0000259" key="15">
    <source>
        <dbReference type="PROSITE" id="PS50113"/>
    </source>
</evidence>
<evidence type="ECO:0000256" key="2">
    <source>
        <dbReference type="ARBA" id="ARBA00012438"/>
    </source>
</evidence>
<feature type="modified residue" description="4-aspartylphosphate" evidence="10">
    <location>
        <position position="1234"/>
    </location>
</feature>
<evidence type="ECO:0000256" key="6">
    <source>
        <dbReference type="ARBA" id="ARBA00022777"/>
    </source>
</evidence>
<evidence type="ECO:0000313" key="17">
    <source>
        <dbReference type="Proteomes" id="UP000076925"/>
    </source>
</evidence>
<protein>
    <recommendedName>
        <fullName evidence="2">histidine kinase</fullName>
        <ecNumber evidence="2">2.7.13.3</ecNumber>
    </recommendedName>
</protein>
<dbReference type="FunFam" id="3.30.565.10:FF:000006">
    <property type="entry name" value="Sensor histidine kinase WalK"/>
    <property type="match status" value="1"/>
</dbReference>
<feature type="domain" description="Response regulatory" evidence="13">
    <location>
        <begin position="1185"/>
        <end position="1303"/>
    </location>
</feature>
<evidence type="ECO:0000256" key="10">
    <source>
        <dbReference type="PROSITE-ProRule" id="PRU00169"/>
    </source>
</evidence>
<proteinExistence type="predicted"/>
<dbReference type="RefSeq" id="WP_017749637.1">
    <property type="nucleotide sequence ID" value="NZ_KQ976354.1"/>
</dbReference>
<keyword evidence="8" id="KW-0902">Two-component regulatory system</keyword>
<dbReference type="InterPro" id="IPR035965">
    <property type="entry name" value="PAS-like_dom_sf"/>
</dbReference>
<keyword evidence="11" id="KW-0175">Coiled coil</keyword>
<dbReference type="GO" id="GO:0000155">
    <property type="term" value="F:phosphorelay sensor kinase activity"/>
    <property type="evidence" value="ECO:0007669"/>
    <property type="project" value="InterPro"/>
</dbReference>
<organism evidence="16 17">
    <name type="scientific">Scytonema hofmannii PCC 7110</name>
    <dbReference type="NCBI Taxonomy" id="128403"/>
    <lineage>
        <taxon>Bacteria</taxon>
        <taxon>Bacillati</taxon>
        <taxon>Cyanobacteriota</taxon>
        <taxon>Cyanophyceae</taxon>
        <taxon>Nostocales</taxon>
        <taxon>Scytonemataceae</taxon>
        <taxon>Scytonema</taxon>
    </lineage>
</organism>
<evidence type="ECO:0000256" key="5">
    <source>
        <dbReference type="ARBA" id="ARBA00022741"/>
    </source>
</evidence>
<dbReference type="SMART" id="SM00448">
    <property type="entry name" value="REC"/>
    <property type="match status" value="2"/>
</dbReference>
<dbReference type="InterPro" id="IPR000700">
    <property type="entry name" value="PAS-assoc_C"/>
</dbReference>
<keyword evidence="5" id="KW-0547">Nucleotide-binding</keyword>
<dbReference type="InterPro" id="IPR011006">
    <property type="entry name" value="CheY-like_superfamily"/>
</dbReference>
<dbReference type="FunFam" id="3.30.565.10:FF:000037">
    <property type="entry name" value="Hybrid sensor histidine kinase/response regulator"/>
    <property type="match status" value="1"/>
</dbReference>
<dbReference type="Gene3D" id="3.30.565.10">
    <property type="entry name" value="Histidine kinase-like ATPase, C-terminal domain"/>
    <property type="match status" value="2"/>
</dbReference>
<dbReference type="PANTHER" id="PTHR43547">
    <property type="entry name" value="TWO-COMPONENT HISTIDINE KINASE"/>
    <property type="match status" value="1"/>
</dbReference>
<dbReference type="NCBIfam" id="TIGR00229">
    <property type="entry name" value="sensory_box"/>
    <property type="match status" value="1"/>
</dbReference>
<dbReference type="SUPFAM" id="SSF55785">
    <property type="entry name" value="PYP-like sensor domain (PAS domain)"/>
    <property type="match status" value="1"/>
</dbReference>
<evidence type="ECO:0000259" key="13">
    <source>
        <dbReference type="PROSITE" id="PS50110"/>
    </source>
</evidence>
<dbReference type="SMART" id="SM00387">
    <property type="entry name" value="HATPase_c"/>
    <property type="match status" value="2"/>
</dbReference>
<feature type="domain" description="PAS" evidence="14">
    <location>
        <begin position="759"/>
        <end position="830"/>
    </location>
</feature>
<dbReference type="GO" id="GO:0005524">
    <property type="term" value="F:ATP binding"/>
    <property type="evidence" value="ECO:0007669"/>
    <property type="project" value="UniProtKB-KW"/>
</dbReference>
<dbReference type="Proteomes" id="UP000076925">
    <property type="component" value="Unassembled WGS sequence"/>
</dbReference>
<dbReference type="Pfam" id="PF00072">
    <property type="entry name" value="Response_reg"/>
    <property type="match status" value="2"/>
</dbReference>
<dbReference type="EC" id="2.7.13.3" evidence="2"/>
<evidence type="ECO:0000256" key="8">
    <source>
        <dbReference type="ARBA" id="ARBA00023012"/>
    </source>
</evidence>
<dbReference type="STRING" id="128403.WA1_06250"/>
<dbReference type="Pfam" id="PF08447">
    <property type="entry name" value="PAS_3"/>
    <property type="match status" value="1"/>
</dbReference>
<dbReference type="SUPFAM" id="SSF55781">
    <property type="entry name" value="GAF domain-like"/>
    <property type="match status" value="1"/>
</dbReference>
<feature type="domain" description="Histidine kinase" evidence="12">
    <location>
        <begin position="913"/>
        <end position="1159"/>
    </location>
</feature>
<keyword evidence="6 16" id="KW-0418">Kinase</keyword>
<gene>
    <name evidence="16" type="ORF">WA1_06250</name>
</gene>
<dbReference type="PROSITE" id="PS50110">
    <property type="entry name" value="RESPONSE_REGULATORY"/>
    <property type="match status" value="2"/>
</dbReference>
<dbReference type="InterPro" id="IPR029016">
    <property type="entry name" value="GAF-like_dom_sf"/>
</dbReference>
<dbReference type="InterPro" id="IPR013655">
    <property type="entry name" value="PAS_fold_3"/>
</dbReference>
<dbReference type="CDD" id="cd16922">
    <property type="entry name" value="HATPase_EvgS-ArcB-TorS-like"/>
    <property type="match status" value="1"/>
</dbReference>
<evidence type="ECO:0000256" key="11">
    <source>
        <dbReference type="SAM" id="Coils"/>
    </source>
</evidence>
<comment type="caution">
    <text evidence="16">The sequence shown here is derived from an EMBL/GenBank/DDBJ whole genome shotgun (WGS) entry which is preliminary data.</text>
</comment>
<keyword evidence="3 10" id="KW-0597">Phosphoprotein</keyword>
<dbReference type="Gene3D" id="3.30.450.20">
    <property type="entry name" value="PAS domain"/>
    <property type="match status" value="2"/>
</dbReference>
<dbReference type="SMART" id="SM00091">
    <property type="entry name" value="PAS"/>
    <property type="match status" value="1"/>
</dbReference>
<dbReference type="SMART" id="SM00388">
    <property type="entry name" value="HisKA"/>
    <property type="match status" value="2"/>
</dbReference>
<keyword evidence="7" id="KW-0067">ATP-binding</keyword>
<evidence type="ECO:0000259" key="14">
    <source>
        <dbReference type="PROSITE" id="PS50112"/>
    </source>
</evidence>
<dbReference type="PRINTS" id="PR00344">
    <property type="entry name" value="BCTRLSENSOR"/>
</dbReference>
<dbReference type="InterPro" id="IPR003661">
    <property type="entry name" value="HisK_dim/P_dom"/>
</dbReference>
<dbReference type="SUPFAM" id="SSF52172">
    <property type="entry name" value="CheY-like"/>
    <property type="match status" value="2"/>
</dbReference>
<reference evidence="16 17" key="1">
    <citation type="journal article" date="2013" name="Genome Biol. Evol.">
        <title>Genomes of Stigonematalean cyanobacteria (subsection V) and the evolution of oxygenic photosynthesis from prokaryotes to plastids.</title>
        <authorList>
            <person name="Dagan T."/>
            <person name="Roettger M."/>
            <person name="Stucken K."/>
            <person name="Landan G."/>
            <person name="Koch R."/>
            <person name="Major P."/>
            <person name="Gould S.B."/>
            <person name="Goremykin V.V."/>
            <person name="Rippka R."/>
            <person name="Tandeau de Marsac N."/>
            <person name="Gugger M."/>
            <person name="Lockhart P.J."/>
            <person name="Allen J.F."/>
            <person name="Brune I."/>
            <person name="Maus I."/>
            <person name="Puhler A."/>
            <person name="Martin W.F."/>
        </authorList>
    </citation>
    <scope>NUCLEOTIDE SEQUENCE [LARGE SCALE GENOMIC DNA]</scope>
    <source>
        <strain evidence="16 17">PCC 7110</strain>
    </source>
</reference>
<dbReference type="CDD" id="cd17574">
    <property type="entry name" value="REC_OmpR"/>
    <property type="match status" value="1"/>
</dbReference>
<accession>A0A139WSK6</accession>
<dbReference type="InterPro" id="IPR036097">
    <property type="entry name" value="HisK_dim/P_sf"/>
</dbReference>
<sequence>MFNNINDIFRGGEMAARINAFDWCQTPLGAIKDWSQSLKSLVKTLLTSRYPMVLTWGPEFTQFYNDAYSQLIGDKHPAALGIDIRIALAEAWDTLGPMIETVMSTGVANWTPALLLVLERSGYREESYFSVSHAPAEDDSGQIVGMLAVCSEVTQQVLGDRRLRLLRDLASKVGQTQSVEATCLQAIAAIALHPMDVPFALLYLREGDGKTLTLRGAVGLQALEGASPHSVVVTDDNDIWSLADAARGETVLMEAVDRYTTVLGGPWSEPVRSALVMPIASSGQTAPLGVIVVGISPNRALDEGYRSFYELLIGQVSILIRNAQAYEEERKRAEALAELDRAKTTFFSNISHEFRTPLTLMLGPAVDALNDTEAPLPSRQRERIEILHRNGLRLLKLVNTLLNFSRIEADRIQANYEPTDLSNYTAELASLFRSAIEAAEMHLTIDCPPLPEPVYVDRDMWEKIVFNLLSNAFKFTFEGEIAVSLCWQENQVQLTVSDTGIGIPQVELPRLFERFYRVESRRGRTYEGSGIGLSLVQELVRLHGGTIDVASVVEGGTTFTITIPTGCAHLPSERLRSSEAERINVNSTQTSTALGASAYIEEAWRWLPQEEGERGGQGEGEKYFPHSPTPRILLVDDNADMRDYIQRLLGDRYTIEAVADGYSALAAVRRQVPDLVLSDVMMPGLDGIGLVQALRADSQTKEVPIILLSARAGEESRVEGLQRGSNDYLIKPFSARELLARVETNLQLGQLRQQARRESEDRLRLAIESAELGTWDFNPITRTLKWDEHCKAMFGLPSDVLISYEVFLAGLHPDDRDRLHEVVQWAINPNSGGKLDVEYRTIGIEDGVERWIAAKGQTYFNQAGEAVRLIGTVLNITKKKRVEAEREQLLARERVAREQAEAANRIKDEFLAVLSHELRTPLNPILGWTKLLKGGRCDAMKTQQALDTIERNAQLQIQLIEDLLDVSRILQGKLTVSVSSVDLSTVIINAIDTVRLAANVKSIDLQYKILDFGLGDSSENLKSAFPDSCLETSQSPKIQVMGDAARLQQVIWNLLSNAVKFTPNCGQIQVALSKVEQAETTLAQITVRDTGIGIHPEFLPYVFEYFRQEDSSTTRKFGGLGLGLAIARQIVELHGGTIHVYSSGEAQGTTFTVSLPIPKPQITQLPTPSISSNQMPIPAPLKGLQILIVDDELDSLELISFVLQQNGATVTNTTSVSEALKALTKTNYNLLISDIGMPEIDGYQFIRLLRTLPLDRGGQIPAIALTAYAGEYDRKQALQAGFQRHITKPIDPNEIVKAIAMVIGHEERSN</sequence>
<dbReference type="Gene3D" id="3.40.50.2300">
    <property type="match status" value="2"/>
</dbReference>
<dbReference type="PROSITE" id="PS50113">
    <property type="entry name" value="PAC"/>
    <property type="match status" value="1"/>
</dbReference>
<dbReference type="InterPro" id="IPR001789">
    <property type="entry name" value="Sig_transdc_resp-reg_receiver"/>
</dbReference>
<evidence type="ECO:0000313" key="16">
    <source>
        <dbReference type="EMBL" id="KYC35424.1"/>
    </source>
</evidence>
<keyword evidence="4" id="KW-0808">Transferase</keyword>
<dbReference type="CDD" id="cd17580">
    <property type="entry name" value="REC_2_DhkD-like"/>
    <property type="match status" value="1"/>
</dbReference>
<dbReference type="SUPFAM" id="SSF47384">
    <property type="entry name" value="Homodimeric domain of signal transducing histidine kinase"/>
    <property type="match status" value="2"/>
</dbReference>
<dbReference type="CDD" id="cd00130">
    <property type="entry name" value="PAS"/>
    <property type="match status" value="1"/>
</dbReference>
<evidence type="ECO:0000256" key="4">
    <source>
        <dbReference type="ARBA" id="ARBA00022679"/>
    </source>
</evidence>
<evidence type="ECO:0000256" key="1">
    <source>
        <dbReference type="ARBA" id="ARBA00000085"/>
    </source>
</evidence>
<evidence type="ECO:0000256" key="3">
    <source>
        <dbReference type="ARBA" id="ARBA00022553"/>
    </source>
</evidence>
<evidence type="ECO:0000259" key="12">
    <source>
        <dbReference type="PROSITE" id="PS50109"/>
    </source>
</evidence>
<feature type="domain" description="PAC" evidence="15">
    <location>
        <begin position="835"/>
        <end position="888"/>
    </location>
</feature>
<dbReference type="InterPro" id="IPR005467">
    <property type="entry name" value="His_kinase_dom"/>
</dbReference>
<evidence type="ECO:0000256" key="9">
    <source>
        <dbReference type="ARBA" id="ARBA00055745"/>
    </source>
</evidence>
<dbReference type="Gene3D" id="2.10.70.100">
    <property type="match status" value="1"/>
</dbReference>
<dbReference type="PROSITE" id="PS50112">
    <property type="entry name" value="PAS"/>
    <property type="match status" value="1"/>
</dbReference>
<dbReference type="InterPro" id="IPR004358">
    <property type="entry name" value="Sig_transdc_His_kin-like_C"/>
</dbReference>
<dbReference type="InterPro" id="IPR003594">
    <property type="entry name" value="HATPase_dom"/>
</dbReference>
<comment type="function">
    <text evidence="9">Photoreceptor which exists in two forms that are reversibly interconvertible by light: the R form that absorbs maximally in the red region of the spectrum and the FR form that absorbs maximally in the far-red region.</text>
</comment>
<feature type="coiled-coil region" evidence="11">
    <location>
        <begin position="316"/>
        <end position="343"/>
    </location>
</feature>
<dbReference type="Gene3D" id="1.10.287.130">
    <property type="match status" value="2"/>
</dbReference>
<feature type="modified residue" description="4-aspartylphosphate" evidence="10">
    <location>
        <position position="679"/>
    </location>
</feature>
<keyword evidence="17" id="KW-1185">Reference proteome</keyword>